<evidence type="ECO:0000313" key="2">
    <source>
        <dbReference type="EMBL" id="EKC62937.1"/>
    </source>
</evidence>
<dbReference type="GO" id="GO:0016740">
    <property type="term" value="F:transferase activity"/>
    <property type="evidence" value="ECO:0007669"/>
    <property type="project" value="UniProtKB-KW"/>
</dbReference>
<proteinExistence type="predicted"/>
<protein>
    <submittedName>
        <fullName evidence="2">Glycosyl transferase, family 4</fullName>
    </submittedName>
</protein>
<dbReference type="EMBL" id="AJWY01007815">
    <property type="protein sequence ID" value="EKC62937.1"/>
    <property type="molecule type" value="Genomic_DNA"/>
</dbReference>
<organism evidence="2">
    <name type="scientific">human gut metagenome</name>
    <dbReference type="NCBI Taxonomy" id="408170"/>
    <lineage>
        <taxon>unclassified sequences</taxon>
        <taxon>metagenomes</taxon>
        <taxon>organismal metagenomes</taxon>
    </lineage>
</organism>
<keyword evidence="1" id="KW-0812">Transmembrane</keyword>
<keyword evidence="2" id="KW-0808">Transferase</keyword>
<reference evidence="2" key="1">
    <citation type="journal article" date="2013" name="Environ. Microbiol.">
        <title>Microbiota from the distal guts of lean and obese adolescents exhibit partial functional redundancy besides clear differences in community structure.</title>
        <authorList>
            <person name="Ferrer M."/>
            <person name="Ruiz A."/>
            <person name="Lanza F."/>
            <person name="Haange S.B."/>
            <person name="Oberbach A."/>
            <person name="Till H."/>
            <person name="Bargiela R."/>
            <person name="Campoy C."/>
            <person name="Segura M.T."/>
            <person name="Richter M."/>
            <person name="von Bergen M."/>
            <person name="Seifert J."/>
            <person name="Suarez A."/>
        </authorList>
    </citation>
    <scope>NUCLEOTIDE SEQUENCE</scope>
</reference>
<name>K1SQD2_9ZZZZ</name>
<gene>
    <name evidence="2" type="ORF">LEA_11584</name>
</gene>
<feature type="transmembrane region" description="Helical" evidence="1">
    <location>
        <begin position="12"/>
        <end position="33"/>
    </location>
</feature>
<keyword evidence="1" id="KW-0472">Membrane</keyword>
<comment type="caution">
    <text evidence="2">The sequence shown here is derived from an EMBL/GenBank/DDBJ whole genome shotgun (WGS) entry which is preliminary data.</text>
</comment>
<evidence type="ECO:0000256" key="1">
    <source>
        <dbReference type="SAM" id="Phobius"/>
    </source>
</evidence>
<feature type="transmembrane region" description="Helical" evidence="1">
    <location>
        <begin position="53"/>
        <end position="73"/>
    </location>
</feature>
<sequence>MFLNTAVWIKVMLAILIAFVVSFALTPVVKILAQKVGAMDVPGEARRVHDHPIPRMGGLAIFLGFIVSMLLFVDITQEVRGILLGSIIIV</sequence>
<accession>K1SQD2</accession>
<feature type="non-terminal residue" evidence="2">
    <location>
        <position position="90"/>
    </location>
</feature>
<dbReference type="AlphaFoldDB" id="K1SQD2"/>
<keyword evidence="1" id="KW-1133">Transmembrane helix</keyword>